<dbReference type="PANTHER" id="PTHR31044:SF52">
    <property type="entry name" value="OS01G0631500 PROTEIN"/>
    <property type="match status" value="1"/>
</dbReference>
<dbReference type="EMBL" id="KV006884">
    <property type="protein sequence ID" value="KZV32331.1"/>
    <property type="molecule type" value="Genomic_DNA"/>
</dbReference>
<evidence type="ECO:0000259" key="2">
    <source>
        <dbReference type="SMART" id="SM00768"/>
    </source>
</evidence>
<gene>
    <name evidence="3" type="ORF">F511_22588</name>
</gene>
<dbReference type="AlphaFoldDB" id="A0A2Z7BK20"/>
<accession>A0A2Z7BK20</accession>
<keyword evidence="1" id="KW-0732">Signal</keyword>
<protein>
    <recommendedName>
        <fullName evidence="2">X8 domain-containing protein</fullName>
    </recommendedName>
</protein>
<dbReference type="PANTHER" id="PTHR31044">
    <property type="entry name" value="BETA-1,3 GLUCANASE"/>
    <property type="match status" value="1"/>
</dbReference>
<evidence type="ECO:0000313" key="4">
    <source>
        <dbReference type="Proteomes" id="UP000250235"/>
    </source>
</evidence>
<evidence type="ECO:0000313" key="3">
    <source>
        <dbReference type="EMBL" id="KZV32331.1"/>
    </source>
</evidence>
<dbReference type="InterPro" id="IPR044788">
    <property type="entry name" value="X8_dom_prot"/>
</dbReference>
<proteinExistence type="predicted"/>
<dbReference type="Proteomes" id="UP000250235">
    <property type="component" value="Unassembled WGS sequence"/>
</dbReference>
<feature type="domain" description="X8" evidence="2">
    <location>
        <begin position="6"/>
        <end position="80"/>
    </location>
</feature>
<dbReference type="OrthoDB" id="1928574at2759"/>
<sequence length="90" mass="9983">MQFGNDWCVAQIGAPQDKLQGFIDFACGIDDCTAIRPGAPCFEPNNLVMHASFALDQEYRRTGSCNLDIGVITVNNPCNFLFFLPRDHLS</sequence>
<dbReference type="InterPro" id="IPR012946">
    <property type="entry name" value="X8"/>
</dbReference>
<organism evidence="3 4">
    <name type="scientific">Dorcoceras hygrometricum</name>
    <dbReference type="NCBI Taxonomy" id="472368"/>
    <lineage>
        <taxon>Eukaryota</taxon>
        <taxon>Viridiplantae</taxon>
        <taxon>Streptophyta</taxon>
        <taxon>Embryophyta</taxon>
        <taxon>Tracheophyta</taxon>
        <taxon>Spermatophyta</taxon>
        <taxon>Magnoliopsida</taxon>
        <taxon>eudicotyledons</taxon>
        <taxon>Gunneridae</taxon>
        <taxon>Pentapetalae</taxon>
        <taxon>asterids</taxon>
        <taxon>lamiids</taxon>
        <taxon>Lamiales</taxon>
        <taxon>Gesneriaceae</taxon>
        <taxon>Didymocarpoideae</taxon>
        <taxon>Trichosporeae</taxon>
        <taxon>Loxocarpinae</taxon>
        <taxon>Dorcoceras</taxon>
    </lineage>
</organism>
<dbReference type="Pfam" id="PF07983">
    <property type="entry name" value="X8"/>
    <property type="match status" value="1"/>
</dbReference>
<dbReference type="SMART" id="SM00768">
    <property type="entry name" value="X8"/>
    <property type="match status" value="1"/>
</dbReference>
<name>A0A2Z7BK20_9LAMI</name>
<dbReference type="GO" id="GO:0009506">
    <property type="term" value="C:plasmodesma"/>
    <property type="evidence" value="ECO:0007669"/>
    <property type="project" value="UniProtKB-ARBA"/>
</dbReference>
<evidence type="ECO:0000256" key="1">
    <source>
        <dbReference type="ARBA" id="ARBA00022729"/>
    </source>
</evidence>
<reference evidence="3 4" key="1">
    <citation type="journal article" date="2015" name="Proc. Natl. Acad. Sci. U.S.A.">
        <title>The resurrection genome of Boea hygrometrica: A blueprint for survival of dehydration.</title>
        <authorList>
            <person name="Xiao L."/>
            <person name="Yang G."/>
            <person name="Zhang L."/>
            <person name="Yang X."/>
            <person name="Zhao S."/>
            <person name="Ji Z."/>
            <person name="Zhou Q."/>
            <person name="Hu M."/>
            <person name="Wang Y."/>
            <person name="Chen M."/>
            <person name="Xu Y."/>
            <person name="Jin H."/>
            <person name="Xiao X."/>
            <person name="Hu G."/>
            <person name="Bao F."/>
            <person name="Hu Y."/>
            <person name="Wan P."/>
            <person name="Li L."/>
            <person name="Deng X."/>
            <person name="Kuang T."/>
            <person name="Xiang C."/>
            <person name="Zhu J.K."/>
            <person name="Oliver M.J."/>
            <person name="He Y."/>
        </authorList>
    </citation>
    <scope>NUCLEOTIDE SEQUENCE [LARGE SCALE GENOMIC DNA]</scope>
    <source>
        <strain evidence="4">cv. XS01</strain>
    </source>
</reference>
<keyword evidence="4" id="KW-1185">Reference proteome</keyword>